<keyword evidence="1" id="KW-0472">Membrane</keyword>
<dbReference type="Proteomes" id="UP001589833">
    <property type="component" value="Unassembled WGS sequence"/>
</dbReference>
<dbReference type="EMBL" id="JBHLTR010000002">
    <property type="protein sequence ID" value="MFC0557604.1"/>
    <property type="molecule type" value="Genomic_DNA"/>
</dbReference>
<evidence type="ECO:0000313" key="2">
    <source>
        <dbReference type="EMBL" id="MFC0557604.1"/>
    </source>
</evidence>
<sequence>MARTISSLNEWISRRLSILIVLIAVLTYLSPLYLQVDSWLPSLLLGVVIFLLVYL</sequence>
<dbReference type="RefSeq" id="WP_273845267.1">
    <property type="nucleotide sequence ID" value="NZ_JAQQWT010000012.1"/>
</dbReference>
<gene>
    <name evidence="2" type="ORF">ACFFH4_00870</name>
</gene>
<keyword evidence="3" id="KW-1185">Reference proteome</keyword>
<feature type="transmembrane region" description="Helical" evidence="1">
    <location>
        <begin position="12"/>
        <end position="32"/>
    </location>
</feature>
<organism evidence="2 3">
    <name type="scientific">Halalkalibacter alkalisediminis</name>
    <dbReference type="NCBI Taxonomy" id="935616"/>
    <lineage>
        <taxon>Bacteria</taxon>
        <taxon>Bacillati</taxon>
        <taxon>Bacillota</taxon>
        <taxon>Bacilli</taxon>
        <taxon>Bacillales</taxon>
        <taxon>Bacillaceae</taxon>
        <taxon>Halalkalibacter</taxon>
    </lineage>
</organism>
<evidence type="ECO:0000313" key="3">
    <source>
        <dbReference type="Proteomes" id="UP001589833"/>
    </source>
</evidence>
<keyword evidence="1" id="KW-0812">Transmembrane</keyword>
<evidence type="ECO:0000256" key="1">
    <source>
        <dbReference type="SAM" id="Phobius"/>
    </source>
</evidence>
<accession>A0ABV6NAC6</accession>
<reference evidence="2 3" key="1">
    <citation type="submission" date="2024-09" db="EMBL/GenBank/DDBJ databases">
        <authorList>
            <person name="Sun Q."/>
            <person name="Mori K."/>
        </authorList>
    </citation>
    <scope>NUCLEOTIDE SEQUENCE [LARGE SCALE GENOMIC DNA]</scope>
    <source>
        <strain evidence="2 3">NCAIM B.02301</strain>
    </source>
</reference>
<feature type="transmembrane region" description="Helical" evidence="1">
    <location>
        <begin position="38"/>
        <end position="54"/>
    </location>
</feature>
<comment type="caution">
    <text evidence="2">The sequence shown here is derived from an EMBL/GenBank/DDBJ whole genome shotgun (WGS) entry which is preliminary data.</text>
</comment>
<keyword evidence="1" id="KW-1133">Transmembrane helix</keyword>
<protein>
    <recommendedName>
        <fullName evidence="4">AI-2E family transporter</fullName>
    </recommendedName>
</protein>
<name>A0ABV6NAC6_9BACI</name>
<proteinExistence type="predicted"/>
<evidence type="ECO:0008006" key="4">
    <source>
        <dbReference type="Google" id="ProtNLM"/>
    </source>
</evidence>